<evidence type="ECO:0000256" key="1">
    <source>
        <dbReference type="ARBA" id="ARBA00004651"/>
    </source>
</evidence>
<keyword evidence="2" id="KW-1003">Cell membrane</keyword>
<dbReference type="Gene3D" id="3.40.1710.10">
    <property type="entry name" value="abc type-2 transporter like domain"/>
    <property type="match status" value="1"/>
</dbReference>
<dbReference type="PANTHER" id="PTHR30294:SF46">
    <property type="entry name" value="ABC TRANSPORTER PERMEASE"/>
    <property type="match status" value="1"/>
</dbReference>
<dbReference type="RefSeq" id="WP_109650623.1">
    <property type="nucleotide sequence ID" value="NZ_JACWLN010000004.1"/>
</dbReference>
<dbReference type="Proteomes" id="UP000245667">
    <property type="component" value="Unassembled WGS sequence"/>
</dbReference>
<evidence type="ECO:0000313" key="8">
    <source>
        <dbReference type="EMBL" id="MBD1261026.1"/>
    </source>
</evidence>
<feature type="transmembrane region" description="Helical" evidence="6">
    <location>
        <begin position="186"/>
        <end position="208"/>
    </location>
</feature>
<evidence type="ECO:0000256" key="5">
    <source>
        <dbReference type="ARBA" id="ARBA00023136"/>
    </source>
</evidence>
<evidence type="ECO:0000256" key="2">
    <source>
        <dbReference type="ARBA" id="ARBA00022475"/>
    </source>
</evidence>
<dbReference type="OrthoDB" id="9811522at2"/>
<dbReference type="EMBL" id="JACWLN010000004">
    <property type="protein sequence ID" value="MBD1261026.1"/>
    <property type="molecule type" value="Genomic_DNA"/>
</dbReference>
<keyword evidence="4 6" id="KW-1133">Transmembrane helix</keyword>
<dbReference type="GO" id="GO:0140359">
    <property type="term" value="F:ABC-type transporter activity"/>
    <property type="evidence" value="ECO:0007669"/>
    <property type="project" value="InterPro"/>
</dbReference>
<feature type="transmembrane region" description="Helical" evidence="6">
    <location>
        <begin position="361"/>
        <end position="381"/>
    </location>
</feature>
<feature type="transmembrane region" description="Helical" evidence="6">
    <location>
        <begin position="272"/>
        <end position="293"/>
    </location>
</feature>
<gene>
    <name evidence="8" type="ORF">HZY62_10540</name>
    <name evidence="9" type="ORF">LX92_02300</name>
</gene>
<keyword evidence="3 6" id="KW-0812">Transmembrane</keyword>
<dbReference type="Proteomes" id="UP000651837">
    <property type="component" value="Unassembled WGS sequence"/>
</dbReference>
<evidence type="ECO:0000313" key="10">
    <source>
        <dbReference type="Proteomes" id="UP000245667"/>
    </source>
</evidence>
<dbReference type="PANTHER" id="PTHR30294">
    <property type="entry name" value="MEMBRANE COMPONENT OF ABC TRANSPORTER YHHJ-RELATED"/>
    <property type="match status" value="1"/>
</dbReference>
<evidence type="ECO:0000313" key="11">
    <source>
        <dbReference type="Proteomes" id="UP000651837"/>
    </source>
</evidence>
<sequence>MLKNWPVYRVFKREMLRLARLKSARNLFIIIPLVVFLLLGSIYYKGALREVPVAVYDNDNSTLSRTYIRFLESSPNLKVTHYLSSSDAIENAFVEKGVQGVFYIPKDFHKNILKNVPTQIRIYTNSTNIVFGNLLYKTALQVTQTLSGAIVAKRIAPLGINPNKILGTVLPININTRVLGNPQYNYVYYLLPGLTTVLLQMIIFLAAARAFNLEWKNNTYQELFTLARGSIPSMILGKYFAFMVYSLGLSGLTFAIIFPIFGIPIYGNIGSLLLLLLLFITVSIIMGFGLSLMVKDEIIALDAAIFYNSPAFVFSGFTFPIWAMPWPNTVYAEIIPYTHFLTAFLKLYQLDTSLNFILPEVLKLLLFLFCGILMIAIGLLINRKSIFLSPKTAAL</sequence>
<evidence type="ECO:0000256" key="3">
    <source>
        <dbReference type="ARBA" id="ARBA00022692"/>
    </source>
</evidence>
<comment type="subcellular location">
    <subcellularLocation>
        <location evidence="1">Cell membrane</location>
        <topology evidence="1">Multi-pass membrane protein</topology>
    </subcellularLocation>
</comment>
<evidence type="ECO:0000256" key="6">
    <source>
        <dbReference type="SAM" id="Phobius"/>
    </source>
</evidence>
<dbReference type="GO" id="GO:0005886">
    <property type="term" value="C:plasma membrane"/>
    <property type="evidence" value="ECO:0007669"/>
    <property type="project" value="UniProtKB-SubCell"/>
</dbReference>
<dbReference type="AlphaFoldDB" id="A0A316E4V5"/>
<organism evidence="9 10">
    <name type="scientific">Maribacter polysiphoniae</name>
    <dbReference type="NCBI Taxonomy" id="429344"/>
    <lineage>
        <taxon>Bacteria</taxon>
        <taxon>Pseudomonadati</taxon>
        <taxon>Bacteroidota</taxon>
        <taxon>Flavobacteriia</taxon>
        <taxon>Flavobacteriales</taxon>
        <taxon>Flavobacteriaceae</taxon>
        <taxon>Maribacter</taxon>
    </lineage>
</organism>
<comment type="caution">
    <text evidence="9">The sequence shown here is derived from an EMBL/GenBank/DDBJ whole genome shotgun (WGS) entry which is preliminary data.</text>
</comment>
<evidence type="ECO:0000259" key="7">
    <source>
        <dbReference type="Pfam" id="PF12698"/>
    </source>
</evidence>
<evidence type="ECO:0000313" key="9">
    <source>
        <dbReference type="EMBL" id="PWK23733.1"/>
    </source>
</evidence>
<accession>A0A316E4V5</accession>
<feature type="transmembrane region" description="Helical" evidence="6">
    <location>
        <begin position="305"/>
        <end position="323"/>
    </location>
</feature>
<evidence type="ECO:0000256" key="4">
    <source>
        <dbReference type="ARBA" id="ARBA00022989"/>
    </source>
</evidence>
<keyword evidence="11" id="KW-1185">Reference proteome</keyword>
<dbReference type="Pfam" id="PF12698">
    <property type="entry name" value="ABC2_membrane_3"/>
    <property type="match status" value="1"/>
</dbReference>
<protein>
    <submittedName>
        <fullName evidence="8">ABC transporter permease</fullName>
    </submittedName>
    <submittedName>
        <fullName evidence="9">ABC-2 type transport system permease protein</fullName>
    </submittedName>
</protein>
<dbReference type="EMBL" id="QGGQ01000004">
    <property type="protein sequence ID" value="PWK23733.1"/>
    <property type="molecule type" value="Genomic_DNA"/>
</dbReference>
<feature type="transmembrane region" description="Helical" evidence="6">
    <location>
        <begin position="239"/>
        <end position="266"/>
    </location>
</feature>
<name>A0A316E4V5_9FLAO</name>
<reference evidence="9 10" key="1">
    <citation type="submission" date="2018-05" db="EMBL/GenBank/DDBJ databases">
        <title>Genomic Encyclopedia of Archaeal and Bacterial Type Strains, Phase II (KMG-II): from individual species to whole genera.</title>
        <authorList>
            <person name="Goeker M."/>
        </authorList>
    </citation>
    <scope>NUCLEOTIDE SEQUENCE [LARGE SCALE GENOMIC DNA]</scope>
    <source>
        <strain evidence="9 10">DSM 23514</strain>
    </source>
</reference>
<reference evidence="8 11" key="2">
    <citation type="submission" date="2020-07" db="EMBL/GenBank/DDBJ databases">
        <title>The draft genome sequence of Maribacter polysiphoniae KCTC 22021.</title>
        <authorList>
            <person name="Mu L."/>
        </authorList>
    </citation>
    <scope>NUCLEOTIDE SEQUENCE [LARGE SCALE GENOMIC DNA]</scope>
    <source>
        <strain evidence="8 11">KCTC 22021</strain>
    </source>
</reference>
<dbReference type="InterPro" id="IPR051449">
    <property type="entry name" value="ABC-2_transporter_component"/>
</dbReference>
<keyword evidence="5 6" id="KW-0472">Membrane</keyword>
<proteinExistence type="predicted"/>
<dbReference type="InterPro" id="IPR013525">
    <property type="entry name" value="ABC2_TM"/>
</dbReference>
<feature type="transmembrane region" description="Helical" evidence="6">
    <location>
        <begin position="27"/>
        <end position="44"/>
    </location>
</feature>
<feature type="domain" description="ABC-2 type transporter transmembrane" evidence="7">
    <location>
        <begin position="27"/>
        <end position="375"/>
    </location>
</feature>